<protein>
    <recommendedName>
        <fullName evidence="3">citrate synthase (unknown stereospecificity)</fullName>
        <ecNumber evidence="3">2.3.3.16</ecNumber>
    </recommendedName>
</protein>
<evidence type="ECO:0000313" key="6">
    <source>
        <dbReference type="EMBL" id="ERT58745.1"/>
    </source>
</evidence>
<dbReference type="InterPro" id="IPR019810">
    <property type="entry name" value="Citrate_synthase_AS"/>
</dbReference>
<dbReference type="PANTHER" id="PTHR11739">
    <property type="entry name" value="CITRATE SYNTHASE"/>
    <property type="match status" value="1"/>
</dbReference>
<dbReference type="PROSITE" id="PS00480">
    <property type="entry name" value="CITRATE_SYNTHASE"/>
    <property type="match status" value="1"/>
</dbReference>
<dbReference type="GO" id="GO:0036440">
    <property type="term" value="F:citrate synthase activity"/>
    <property type="evidence" value="ECO:0007669"/>
    <property type="project" value="UniProtKB-EC"/>
</dbReference>
<keyword evidence="4 5" id="KW-0808">Transferase</keyword>
<name>U7UHC2_9FIRM</name>
<dbReference type="UniPathway" id="UPA00223"/>
<dbReference type="eggNOG" id="COG0372">
    <property type="taxonomic scope" value="Bacteria"/>
</dbReference>
<proteinExistence type="inferred from homology"/>
<evidence type="ECO:0000313" key="7">
    <source>
        <dbReference type="Proteomes" id="UP000017090"/>
    </source>
</evidence>
<dbReference type="PRINTS" id="PR00143">
    <property type="entry name" value="CITRTSNTHASE"/>
</dbReference>
<sequence length="480" mass="54814">MLKALYLNVFLCVLANIYKHKNSAVKAQEGASFSMDQNIYLAQFYGKSQNFTQIPRTWYSKYGVKRGLRNEDHTGVLVGLTRIADVVGYKRDGDNNKVNCDGILYYRGIDIRDLVKKEIYHGYLYEEACFLLLFGYLPNRKELASFCHILQNSYDLPDEFLEMNLLRLPGKNLMNKLQHALLTLYNYDPDPDNTDIYQTLRKGLNIMGKMPSIACYAYMSKVHYYERRSLIIHYPRKNYSAAQNILSLLRPDEKFTEQEAHLLDLLLFLHADHGGGTNSTFTNVVVASTDTDIYSAMASSIGALKGPRHGGANIKVSIMMHRIMEAIGPDGTEAQMRDVINKILNKQFQNQSGLVYGFGHAVYTLSDPRAEIMRHFCGKLAKEKGMEQEFEFYRRFESVAIKTLSELKGTNICSNVDYYSGFAYKMLGIPQDLFTPLFVVSRLVGWLAHNIENKLYDGRIIRPATKYVGDIVAFTPLEDR</sequence>
<evidence type="ECO:0000256" key="5">
    <source>
        <dbReference type="RuleBase" id="RU003406"/>
    </source>
</evidence>
<dbReference type="NCBIfam" id="NF010635">
    <property type="entry name" value="PRK14032.1"/>
    <property type="match status" value="1"/>
</dbReference>
<dbReference type="EMBL" id="AWXA01000041">
    <property type="protein sequence ID" value="ERT58745.1"/>
    <property type="molecule type" value="Genomic_DNA"/>
</dbReference>
<dbReference type="Pfam" id="PF00285">
    <property type="entry name" value="Citrate_synt"/>
    <property type="match status" value="1"/>
</dbReference>
<dbReference type="PANTHER" id="PTHR11739:SF4">
    <property type="entry name" value="CITRATE SYNTHASE, PEROXISOMAL"/>
    <property type="match status" value="1"/>
</dbReference>
<evidence type="ECO:0000256" key="4">
    <source>
        <dbReference type="ARBA" id="ARBA00022679"/>
    </source>
</evidence>
<dbReference type="PATRIC" id="fig|1111454.3.peg.1520"/>
<dbReference type="AlphaFoldDB" id="U7UHC2"/>
<dbReference type="Proteomes" id="UP000017090">
    <property type="component" value="Unassembled WGS sequence"/>
</dbReference>
<dbReference type="Gene3D" id="1.10.230.10">
    <property type="entry name" value="Cytochrome P450-Terp, domain 2"/>
    <property type="match status" value="1"/>
</dbReference>
<organism evidence="6 7">
    <name type="scientific">Megasphaera vaginalis</name>
    <name type="common">ex Srinivasan et al. 2021</name>
    <dbReference type="NCBI Taxonomy" id="1111454"/>
    <lineage>
        <taxon>Bacteria</taxon>
        <taxon>Bacillati</taxon>
        <taxon>Bacillota</taxon>
        <taxon>Negativicutes</taxon>
        <taxon>Veillonellales</taxon>
        <taxon>Veillonellaceae</taxon>
        <taxon>Megasphaera</taxon>
    </lineage>
</organism>
<dbReference type="InterPro" id="IPR016142">
    <property type="entry name" value="Citrate_synth-like_lrg_a-sub"/>
</dbReference>
<dbReference type="GO" id="GO:0005829">
    <property type="term" value="C:cytosol"/>
    <property type="evidence" value="ECO:0007669"/>
    <property type="project" value="TreeGrafter"/>
</dbReference>
<evidence type="ECO:0000256" key="1">
    <source>
        <dbReference type="ARBA" id="ARBA00005163"/>
    </source>
</evidence>
<dbReference type="Gene3D" id="1.10.580.10">
    <property type="entry name" value="Citrate Synthase, domain 1"/>
    <property type="match status" value="1"/>
</dbReference>
<dbReference type="EC" id="2.3.3.16" evidence="3"/>
<accession>U7UHC2</accession>
<evidence type="ECO:0000256" key="2">
    <source>
        <dbReference type="ARBA" id="ARBA00010566"/>
    </source>
</evidence>
<dbReference type="InterPro" id="IPR036969">
    <property type="entry name" value="Citrate_synthase_sf"/>
</dbReference>
<dbReference type="STRING" id="1111454.HMPREF1250_1852"/>
<gene>
    <name evidence="6" type="ORF">HMPREF1250_1852</name>
</gene>
<keyword evidence="7" id="KW-1185">Reference proteome</keyword>
<comment type="pathway">
    <text evidence="1">Carbohydrate metabolism; tricarboxylic acid cycle.</text>
</comment>
<dbReference type="InterPro" id="IPR002020">
    <property type="entry name" value="Citrate_synthase"/>
</dbReference>
<comment type="similarity">
    <text evidence="2 5">Belongs to the citrate synthase family.</text>
</comment>
<dbReference type="GO" id="GO:0005975">
    <property type="term" value="P:carbohydrate metabolic process"/>
    <property type="evidence" value="ECO:0007669"/>
    <property type="project" value="TreeGrafter"/>
</dbReference>
<reference evidence="6 7" key="1">
    <citation type="submission" date="2013-09" db="EMBL/GenBank/DDBJ databases">
        <authorList>
            <person name="Durkin A.S."/>
            <person name="Haft D.R."/>
            <person name="McCorrison J."/>
            <person name="Torralba M."/>
            <person name="Gillis M."/>
            <person name="Haft D.H."/>
            <person name="Methe B."/>
            <person name="Sutton G."/>
            <person name="Nelson K.E."/>
        </authorList>
    </citation>
    <scope>NUCLEOTIDE SEQUENCE [LARGE SCALE GENOMIC DNA]</scope>
    <source>
        <strain evidence="6 7">BV3C16-1</strain>
    </source>
</reference>
<dbReference type="SUPFAM" id="SSF48256">
    <property type="entry name" value="Citrate synthase"/>
    <property type="match status" value="1"/>
</dbReference>
<dbReference type="InterPro" id="IPR016143">
    <property type="entry name" value="Citrate_synth-like_sm_a-sub"/>
</dbReference>
<comment type="caution">
    <text evidence="6">The sequence shown here is derived from an EMBL/GenBank/DDBJ whole genome shotgun (WGS) entry which is preliminary data.</text>
</comment>
<dbReference type="GO" id="GO:0006099">
    <property type="term" value="P:tricarboxylic acid cycle"/>
    <property type="evidence" value="ECO:0007669"/>
    <property type="project" value="UniProtKB-UniPathway"/>
</dbReference>
<evidence type="ECO:0000256" key="3">
    <source>
        <dbReference type="ARBA" id="ARBA00012972"/>
    </source>
</evidence>